<gene>
    <name evidence="2" type="ORF">GCM10023172_13950</name>
</gene>
<keyword evidence="3" id="KW-1185">Reference proteome</keyword>
<feature type="region of interest" description="Disordered" evidence="1">
    <location>
        <begin position="686"/>
        <end position="721"/>
    </location>
</feature>
<organism evidence="2 3">
    <name type="scientific">Hymenobacter ginsengisoli</name>
    <dbReference type="NCBI Taxonomy" id="1051626"/>
    <lineage>
        <taxon>Bacteria</taxon>
        <taxon>Pseudomonadati</taxon>
        <taxon>Bacteroidota</taxon>
        <taxon>Cytophagia</taxon>
        <taxon>Cytophagales</taxon>
        <taxon>Hymenobacteraceae</taxon>
        <taxon>Hymenobacter</taxon>
    </lineage>
</organism>
<feature type="compositionally biased region" description="Low complexity" evidence="1">
    <location>
        <begin position="700"/>
        <end position="721"/>
    </location>
</feature>
<protein>
    <recommendedName>
        <fullName evidence="4">AsmA-like C-terminal domain-containing protein</fullName>
    </recommendedName>
</protein>
<name>A0ABP8Q5M5_9BACT</name>
<evidence type="ECO:0000313" key="3">
    <source>
        <dbReference type="Proteomes" id="UP001501243"/>
    </source>
</evidence>
<evidence type="ECO:0000313" key="2">
    <source>
        <dbReference type="EMBL" id="GAA4497983.1"/>
    </source>
</evidence>
<sequence length="721" mass="78770">MGLLLMAALAWLKWGLDPWLRRKLEQQARTQTHGQYTLTVASLRTHLLSRSLHLGGVALRPATPTTADTLPRLTARLASLDLSGVGLLALLRGRTVPIDSLTLDSLRLDVAALARRPAPHPSRPLYQQRPLQLGYLALRHAGGRFGPATKPVGELADGTVSARDVLFTSAGATDTQRLAFAASWRALLRGPVGRLGGHTIKAQAVDFASAQQFLGIDSLHITPPAPGQGKPGAVRVLFTMPHAQLRGLRAAAWQHQGRLRADSLRLSTPHLTFWPPAQAPPPLWKLLAPVFKRADVRRVAIADGYLAVAGVDEAPAVRHLYGVATELRIDSLSQQAAARRVLYARTWVGHTGRLTATLFPPLYPTSIEHAFLNTNQQALRLTELALRPTIGPAQLNQYKGYQSTQLTAHIDEMRAEGFDFQLLSANSHVRIARVTAERPYLLARSDGRGPINHQPSIISPEAMRHLRAHLDVRRLDLRNGTIEASYRSASTPLVGTFGIAQLNATLYNVSNDPSRMSLAHPLTGTATGYLQGQCRAEVHLTTSLLDPQGRQHLRGSFGPAPFSLLNPMLKPTRLISFKSGQAQGIDFEEYVDREHIIGTVRARYSDLRINFLGYKGDEVKKTFFGRIKSGLANVVIRDQNPRPDGRVVTGDIQTPRELEFSTFTAWRQGLIVGFLHNVGIPKKLASKYGEADGGTPLPAPTDAPSRPATTADTPPRTQEPP</sequence>
<accession>A0ABP8Q5M5</accession>
<dbReference type="EMBL" id="BAABGQ010000005">
    <property type="protein sequence ID" value="GAA4497983.1"/>
    <property type="molecule type" value="Genomic_DNA"/>
</dbReference>
<evidence type="ECO:0000256" key="1">
    <source>
        <dbReference type="SAM" id="MobiDB-lite"/>
    </source>
</evidence>
<comment type="caution">
    <text evidence="2">The sequence shown here is derived from an EMBL/GenBank/DDBJ whole genome shotgun (WGS) entry which is preliminary data.</text>
</comment>
<dbReference type="Proteomes" id="UP001501243">
    <property type="component" value="Unassembled WGS sequence"/>
</dbReference>
<reference evidence="3" key="1">
    <citation type="journal article" date="2019" name="Int. J. Syst. Evol. Microbiol.">
        <title>The Global Catalogue of Microorganisms (GCM) 10K type strain sequencing project: providing services to taxonomists for standard genome sequencing and annotation.</title>
        <authorList>
            <consortium name="The Broad Institute Genomics Platform"/>
            <consortium name="The Broad Institute Genome Sequencing Center for Infectious Disease"/>
            <person name="Wu L."/>
            <person name="Ma J."/>
        </authorList>
    </citation>
    <scope>NUCLEOTIDE SEQUENCE [LARGE SCALE GENOMIC DNA]</scope>
    <source>
        <strain evidence="3">JCM 17841</strain>
    </source>
</reference>
<proteinExistence type="predicted"/>
<evidence type="ECO:0008006" key="4">
    <source>
        <dbReference type="Google" id="ProtNLM"/>
    </source>
</evidence>